<evidence type="ECO:0000256" key="1">
    <source>
        <dbReference type="SAM" id="Coils"/>
    </source>
</evidence>
<feature type="coiled-coil region" evidence="1">
    <location>
        <begin position="109"/>
        <end position="136"/>
    </location>
</feature>
<comment type="caution">
    <text evidence="2">The sequence shown here is derived from an EMBL/GenBank/DDBJ whole genome shotgun (WGS) entry which is preliminary data.</text>
</comment>
<name>A0A1R2B815_9CILI</name>
<accession>A0A1R2B815</accession>
<keyword evidence="1" id="KW-0175">Coiled coil</keyword>
<reference evidence="2 3" key="1">
    <citation type="submission" date="2016-11" db="EMBL/GenBank/DDBJ databases">
        <title>The macronuclear genome of Stentor coeruleus: a giant cell with tiny introns.</title>
        <authorList>
            <person name="Slabodnick M."/>
            <person name="Ruby J.G."/>
            <person name="Reiff S.B."/>
            <person name="Swart E.C."/>
            <person name="Gosai S."/>
            <person name="Prabakaran S."/>
            <person name="Witkowska E."/>
            <person name="Larue G.E."/>
            <person name="Fisher S."/>
            <person name="Freeman R.M."/>
            <person name="Gunawardena J."/>
            <person name="Chu W."/>
            <person name="Stover N.A."/>
            <person name="Gregory B.D."/>
            <person name="Nowacki M."/>
            <person name="Derisi J."/>
            <person name="Roy S.W."/>
            <person name="Marshall W.F."/>
            <person name="Sood P."/>
        </authorList>
    </citation>
    <scope>NUCLEOTIDE SEQUENCE [LARGE SCALE GENOMIC DNA]</scope>
    <source>
        <strain evidence="2">WM001</strain>
    </source>
</reference>
<sequence>MESARTVITCTLEDLRDPEKRLAYEEASTVKNIQKNLSLALQEARDTIDSFKELCHNCNLELLALKEKEEKDLSAIIPSVDKEIERITDHLRNEIVSQNSENCKLSKQAQLLIKEKSTLQQLANEAQAKFDKAESSMIVK</sequence>
<proteinExistence type="predicted"/>
<dbReference type="Proteomes" id="UP000187209">
    <property type="component" value="Unassembled WGS sequence"/>
</dbReference>
<dbReference type="AlphaFoldDB" id="A0A1R2B815"/>
<gene>
    <name evidence="2" type="ORF">SteCoe_28561</name>
</gene>
<organism evidence="2 3">
    <name type="scientific">Stentor coeruleus</name>
    <dbReference type="NCBI Taxonomy" id="5963"/>
    <lineage>
        <taxon>Eukaryota</taxon>
        <taxon>Sar</taxon>
        <taxon>Alveolata</taxon>
        <taxon>Ciliophora</taxon>
        <taxon>Postciliodesmatophora</taxon>
        <taxon>Heterotrichea</taxon>
        <taxon>Heterotrichida</taxon>
        <taxon>Stentoridae</taxon>
        <taxon>Stentor</taxon>
    </lineage>
</organism>
<evidence type="ECO:0000313" key="2">
    <source>
        <dbReference type="EMBL" id="OMJ72896.1"/>
    </source>
</evidence>
<keyword evidence="3" id="KW-1185">Reference proteome</keyword>
<protein>
    <submittedName>
        <fullName evidence="2">Uncharacterized protein</fullName>
    </submittedName>
</protein>
<dbReference type="EMBL" id="MPUH01000865">
    <property type="protein sequence ID" value="OMJ72896.1"/>
    <property type="molecule type" value="Genomic_DNA"/>
</dbReference>
<evidence type="ECO:0000313" key="3">
    <source>
        <dbReference type="Proteomes" id="UP000187209"/>
    </source>
</evidence>